<dbReference type="InterPro" id="IPR004001">
    <property type="entry name" value="Actin_CS"/>
</dbReference>
<organism evidence="1 2">
    <name type="scientific">Naegleria fowleri</name>
    <name type="common">Brain eating amoeba</name>
    <dbReference type="NCBI Taxonomy" id="5763"/>
    <lineage>
        <taxon>Eukaryota</taxon>
        <taxon>Discoba</taxon>
        <taxon>Heterolobosea</taxon>
        <taxon>Tetramitia</taxon>
        <taxon>Eutetramitia</taxon>
        <taxon>Vahlkampfiidae</taxon>
        <taxon>Naegleria</taxon>
    </lineage>
</organism>
<name>A0A6A5BT76_NAEFO</name>
<dbReference type="AlphaFoldDB" id="A0A6A5BT76"/>
<dbReference type="VEuPathDB" id="AmoebaDB:NfTy_027710"/>
<proteinExistence type="predicted"/>
<protein>
    <submittedName>
        <fullName evidence="1">Uncharacterized protein</fullName>
    </submittedName>
</protein>
<dbReference type="InterPro" id="IPR004000">
    <property type="entry name" value="Actin"/>
</dbReference>
<sequence length="200" mass="23615">MDENLRHFLEQRQSTMNPELKEGIQHLHSTILSRMKHSICQVSKQRLSECGQNQQVLTTYELPDHSILNVGIEKFECCEMLYDPSSFPSLRHRDLLSISELAYDYIMKNSETYRKDLYNDMILSGGSFMFEGGTERMEYDMKQFALSGYRVKVVKKSDTIPRVYSSWMGASMLAQWSEDHEDKWISKMEYEEKGFNFHKY</sequence>
<dbReference type="PANTHER" id="PTHR11937">
    <property type="entry name" value="ACTIN"/>
    <property type="match status" value="1"/>
</dbReference>
<evidence type="ECO:0000313" key="1">
    <source>
        <dbReference type="EMBL" id="KAF0980387.1"/>
    </source>
</evidence>
<dbReference type="SUPFAM" id="SSF53067">
    <property type="entry name" value="Actin-like ATPase domain"/>
    <property type="match status" value="1"/>
</dbReference>
<dbReference type="Gene3D" id="3.90.640.10">
    <property type="entry name" value="Actin, Chain A, domain 4"/>
    <property type="match status" value="1"/>
</dbReference>
<dbReference type="InterPro" id="IPR043129">
    <property type="entry name" value="ATPase_NBD"/>
</dbReference>
<evidence type="ECO:0000313" key="2">
    <source>
        <dbReference type="Proteomes" id="UP000444721"/>
    </source>
</evidence>
<keyword evidence="2" id="KW-1185">Reference proteome</keyword>
<comment type="caution">
    <text evidence="1">The sequence shown here is derived from an EMBL/GenBank/DDBJ whole genome shotgun (WGS) entry which is preliminary data.</text>
</comment>
<dbReference type="EMBL" id="VFQX01000019">
    <property type="protein sequence ID" value="KAF0980387.1"/>
    <property type="molecule type" value="Genomic_DNA"/>
</dbReference>
<accession>A0A6A5BT76</accession>
<dbReference type="GeneID" id="68120816"/>
<dbReference type="OMA" id="GTERMEY"/>
<dbReference type="RefSeq" id="XP_044565100.1">
    <property type="nucleotide sequence ID" value="XM_044704250.1"/>
</dbReference>
<dbReference type="Pfam" id="PF00022">
    <property type="entry name" value="Actin"/>
    <property type="match status" value="1"/>
</dbReference>
<dbReference type="PROSITE" id="PS00432">
    <property type="entry name" value="ACTINS_2"/>
    <property type="match status" value="1"/>
</dbReference>
<dbReference type="OrthoDB" id="5132116at2759"/>
<dbReference type="VEuPathDB" id="AmoebaDB:FDP41_013601"/>
<reference evidence="1 2" key="1">
    <citation type="journal article" date="2019" name="Sci. Rep.">
        <title>Nanopore sequencing improves the draft genome of the human pathogenic amoeba Naegleria fowleri.</title>
        <authorList>
            <person name="Liechti N."/>
            <person name="Schurch N."/>
            <person name="Bruggmann R."/>
            <person name="Wittwer M."/>
        </authorList>
    </citation>
    <scope>NUCLEOTIDE SEQUENCE [LARGE SCALE GENOMIC DNA]</scope>
    <source>
        <strain evidence="1 2">ATCC 30894</strain>
    </source>
</reference>
<dbReference type="Gene3D" id="3.30.420.40">
    <property type="match status" value="2"/>
</dbReference>
<dbReference type="Proteomes" id="UP000444721">
    <property type="component" value="Unassembled WGS sequence"/>
</dbReference>
<gene>
    <name evidence="1" type="ORF">FDP41_013601</name>
</gene>